<organism evidence="3 4">
    <name type="scientific">Vanrija pseudolonga</name>
    <dbReference type="NCBI Taxonomy" id="143232"/>
    <lineage>
        <taxon>Eukaryota</taxon>
        <taxon>Fungi</taxon>
        <taxon>Dikarya</taxon>
        <taxon>Basidiomycota</taxon>
        <taxon>Agaricomycotina</taxon>
        <taxon>Tremellomycetes</taxon>
        <taxon>Trichosporonales</taxon>
        <taxon>Trichosporonaceae</taxon>
        <taxon>Vanrija</taxon>
    </lineage>
</organism>
<protein>
    <submittedName>
        <fullName evidence="3">Uncharacterized protein</fullName>
    </submittedName>
</protein>
<gene>
    <name evidence="3" type="ORF">LOC62_03G004989</name>
</gene>
<feature type="coiled-coil region" evidence="1">
    <location>
        <begin position="248"/>
        <end position="275"/>
    </location>
</feature>
<dbReference type="RefSeq" id="XP_062627499.1">
    <property type="nucleotide sequence ID" value="XM_062771515.1"/>
</dbReference>
<dbReference type="PANTHER" id="PTHR39472">
    <property type="entry name" value="EXPRESSED PROTEIN"/>
    <property type="match status" value="1"/>
</dbReference>
<evidence type="ECO:0000313" key="4">
    <source>
        <dbReference type="Proteomes" id="UP000827549"/>
    </source>
</evidence>
<feature type="compositionally biased region" description="Basic and acidic residues" evidence="2">
    <location>
        <begin position="310"/>
        <end position="322"/>
    </location>
</feature>
<dbReference type="PANTHER" id="PTHR39472:SF1">
    <property type="entry name" value="EXPRESSED PROTEIN"/>
    <property type="match status" value="1"/>
</dbReference>
<keyword evidence="1" id="KW-0175">Coiled coil</keyword>
<reference evidence="3" key="1">
    <citation type="submission" date="2023-10" db="EMBL/GenBank/DDBJ databases">
        <authorList>
            <person name="Noh H."/>
        </authorList>
    </citation>
    <scope>NUCLEOTIDE SEQUENCE</scope>
    <source>
        <strain evidence="3">DUCC4014</strain>
    </source>
</reference>
<evidence type="ECO:0000256" key="1">
    <source>
        <dbReference type="SAM" id="Coils"/>
    </source>
</evidence>
<sequence length="363" mass="40071">MSRQMIDYDDELMKVWSLVNELSEQLANNRALVQQLKSRTENVKGQSVHAGAGFPLRRFNLDISDEEFQSELEAFASHLVLENQTLQHENKQLNGLLKEYEQTLETVMGKFRGVAHASQQHDLALHSYYSQLLQSLQTAHSAAQLHDDNSLSLLLTRLSTLLRSALRSLNGEEGTFDPSALSGLLSPDEAVRTPSPISPNSSSSSRDNSSAGAAPPPRANSSRRKHFPGFVPGTSGGYIGTEGQSDWAMEREMEIQRLEEENKALREMLGIAEEVASEDPEPEHDAADKSPMIAPQRRPSAYTVEELEADAQKEADEREHGAIDTIEEEPSSQLPDSVLGFRAEADQPPPENVFDETDGEAVP</sequence>
<dbReference type="EMBL" id="CP086716">
    <property type="protein sequence ID" value="WOO81467.1"/>
    <property type="molecule type" value="Genomic_DNA"/>
</dbReference>
<feature type="compositionally biased region" description="Acidic residues" evidence="2">
    <location>
        <begin position="353"/>
        <end position="363"/>
    </location>
</feature>
<feature type="compositionally biased region" description="Low complexity" evidence="2">
    <location>
        <begin position="194"/>
        <end position="210"/>
    </location>
</feature>
<proteinExistence type="predicted"/>
<dbReference type="GeneID" id="87808220"/>
<dbReference type="AlphaFoldDB" id="A0AAF0Y8U1"/>
<feature type="coiled-coil region" evidence="1">
    <location>
        <begin position="83"/>
        <end position="110"/>
    </location>
</feature>
<dbReference type="Proteomes" id="UP000827549">
    <property type="component" value="Chromosome 3"/>
</dbReference>
<name>A0AAF0Y8U1_9TREE</name>
<accession>A0AAF0Y8U1</accession>
<evidence type="ECO:0000313" key="3">
    <source>
        <dbReference type="EMBL" id="WOO81467.1"/>
    </source>
</evidence>
<feature type="region of interest" description="Disordered" evidence="2">
    <location>
        <begin position="276"/>
        <end position="363"/>
    </location>
</feature>
<feature type="region of interest" description="Disordered" evidence="2">
    <location>
        <begin position="172"/>
        <end position="242"/>
    </location>
</feature>
<keyword evidence="4" id="KW-1185">Reference proteome</keyword>
<evidence type="ECO:0000256" key="2">
    <source>
        <dbReference type="SAM" id="MobiDB-lite"/>
    </source>
</evidence>